<evidence type="ECO:0000256" key="2">
    <source>
        <dbReference type="ARBA" id="ARBA00022801"/>
    </source>
</evidence>
<protein>
    <submittedName>
        <fullName evidence="3">Acyl-CoA thioesterase</fullName>
        <ecNumber evidence="3">3.1.2.-</ecNumber>
    </submittedName>
</protein>
<dbReference type="CDD" id="cd00586">
    <property type="entry name" value="4HBT"/>
    <property type="match status" value="1"/>
</dbReference>
<accession>A0ABW5B223</accession>
<keyword evidence="2 3" id="KW-0378">Hydrolase</keyword>
<proteinExistence type="inferred from homology"/>
<evidence type="ECO:0000313" key="4">
    <source>
        <dbReference type="Proteomes" id="UP001597344"/>
    </source>
</evidence>
<name>A0ABW5B223_9FLAO</name>
<gene>
    <name evidence="3" type="ORF">ACFSJT_16420</name>
</gene>
<dbReference type="Pfam" id="PF13279">
    <property type="entry name" value="4HBT_2"/>
    <property type="match status" value="1"/>
</dbReference>
<dbReference type="RefSeq" id="WP_378321424.1">
    <property type="nucleotide sequence ID" value="NZ_JBHUHY010000016.1"/>
</dbReference>
<keyword evidence="4" id="KW-1185">Reference proteome</keyword>
<evidence type="ECO:0000313" key="3">
    <source>
        <dbReference type="EMBL" id="MFD2188392.1"/>
    </source>
</evidence>
<reference evidence="4" key="1">
    <citation type="journal article" date="2019" name="Int. J. Syst. Evol. Microbiol.">
        <title>The Global Catalogue of Microorganisms (GCM) 10K type strain sequencing project: providing services to taxonomists for standard genome sequencing and annotation.</title>
        <authorList>
            <consortium name="The Broad Institute Genomics Platform"/>
            <consortium name="The Broad Institute Genome Sequencing Center for Infectious Disease"/>
            <person name="Wu L."/>
            <person name="Ma J."/>
        </authorList>
    </citation>
    <scope>NUCLEOTIDE SEQUENCE [LARGE SCALE GENOMIC DNA]</scope>
    <source>
        <strain evidence="4">DT92</strain>
    </source>
</reference>
<dbReference type="GO" id="GO:0016787">
    <property type="term" value="F:hydrolase activity"/>
    <property type="evidence" value="ECO:0007669"/>
    <property type="project" value="UniProtKB-KW"/>
</dbReference>
<comment type="caution">
    <text evidence="3">The sequence shown here is derived from an EMBL/GenBank/DDBJ whole genome shotgun (WGS) entry which is preliminary data.</text>
</comment>
<dbReference type="Gene3D" id="3.10.129.10">
    <property type="entry name" value="Hotdog Thioesterase"/>
    <property type="match status" value="1"/>
</dbReference>
<organism evidence="3 4">
    <name type="scientific">Aquimarina celericrescens</name>
    <dbReference type="NCBI Taxonomy" id="1964542"/>
    <lineage>
        <taxon>Bacteria</taxon>
        <taxon>Pseudomonadati</taxon>
        <taxon>Bacteroidota</taxon>
        <taxon>Flavobacteriia</taxon>
        <taxon>Flavobacteriales</taxon>
        <taxon>Flavobacteriaceae</taxon>
        <taxon>Aquimarina</taxon>
    </lineage>
</organism>
<dbReference type="PANTHER" id="PTHR31793:SF27">
    <property type="entry name" value="NOVEL THIOESTERASE SUPERFAMILY DOMAIN AND SAPOSIN A-TYPE DOMAIN CONTAINING PROTEIN (0610012H03RIK)"/>
    <property type="match status" value="1"/>
</dbReference>
<dbReference type="InterPro" id="IPR029069">
    <property type="entry name" value="HotDog_dom_sf"/>
</dbReference>
<dbReference type="PANTHER" id="PTHR31793">
    <property type="entry name" value="4-HYDROXYBENZOYL-COA THIOESTERASE FAMILY MEMBER"/>
    <property type="match status" value="1"/>
</dbReference>
<dbReference type="Proteomes" id="UP001597344">
    <property type="component" value="Unassembled WGS sequence"/>
</dbReference>
<comment type="similarity">
    <text evidence="1">Belongs to the 4-hydroxybenzoyl-CoA thioesterase family.</text>
</comment>
<sequence length="161" mass="19110">MTTLPKVLETKAKIRFQDCDPFNHLNNAAYINYMINAREDQIDKYYDLDIFELAKTKGISWVVGSNQIAYLKPALLMEEVLIDSQLIHCTKNQLHVEIKMWNHNKTELKAVMWSTFVHFNLLQQKRWNHETELMELFQKIVKPIPAKSFEERILHLKPQKV</sequence>
<dbReference type="EC" id="3.1.2.-" evidence="3"/>
<dbReference type="InterPro" id="IPR050563">
    <property type="entry name" value="4-hydroxybenzoyl-CoA_TE"/>
</dbReference>
<dbReference type="SUPFAM" id="SSF54637">
    <property type="entry name" value="Thioesterase/thiol ester dehydrase-isomerase"/>
    <property type="match status" value="1"/>
</dbReference>
<dbReference type="EMBL" id="JBHUHY010000016">
    <property type="protein sequence ID" value="MFD2188392.1"/>
    <property type="molecule type" value="Genomic_DNA"/>
</dbReference>
<evidence type="ECO:0000256" key="1">
    <source>
        <dbReference type="ARBA" id="ARBA00005953"/>
    </source>
</evidence>